<dbReference type="EMBL" id="CAJVPP010001665">
    <property type="protein sequence ID" value="CAG8567370.1"/>
    <property type="molecule type" value="Genomic_DNA"/>
</dbReference>
<name>A0A9N9BL25_FUNMO</name>
<dbReference type="Proteomes" id="UP000789375">
    <property type="component" value="Unassembled WGS sequence"/>
</dbReference>
<dbReference type="AlphaFoldDB" id="A0A9N9BL25"/>
<reference evidence="1" key="1">
    <citation type="submission" date="2021-06" db="EMBL/GenBank/DDBJ databases">
        <authorList>
            <person name="Kallberg Y."/>
            <person name="Tangrot J."/>
            <person name="Rosling A."/>
        </authorList>
    </citation>
    <scope>NUCLEOTIDE SEQUENCE</scope>
    <source>
        <strain evidence="1">87-6 pot B 2015</strain>
    </source>
</reference>
<evidence type="ECO:0000313" key="1">
    <source>
        <dbReference type="EMBL" id="CAG8567370.1"/>
    </source>
</evidence>
<comment type="caution">
    <text evidence="1">The sequence shown here is derived from an EMBL/GenBank/DDBJ whole genome shotgun (WGS) entry which is preliminary data.</text>
</comment>
<keyword evidence="2" id="KW-1185">Reference proteome</keyword>
<proteinExistence type="predicted"/>
<protein>
    <submittedName>
        <fullName evidence="1">15425_t:CDS:1</fullName>
    </submittedName>
</protein>
<organism evidence="1 2">
    <name type="scientific">Funneliformis mosseae</name>
    <name type="common">Endomycorrhizal fungus</name>
    <name type="synonym">Glomus mosseae</name>
    <dbReference type="NCBI Taxonomy" id="27381"/>
    <lineage>
        <taxon>Eukaryota</taxon>
        <taxon>Fungi</taxon>
        <taxon>Fungi incertae sedis</taxon>
        <taxon>Mucoromycota</taxon>
        <taxon>Glomeromycotina</taxon>
        <taxon>Glomeromycetes</taxon>
        <taxon>Glomerales</taxon>
        <taxon>Glomeraceae</taxon>
        <taxon>Funneliformis</taxon>
    </lineage>
</organism>
<evidence type="ECO:0000313" key="2">
    <source>
        <dbReference type="Proteomes" id="UP000789375"/>
    </source>
</evidence>
<sequence>MTNARPKDILLPRYGRIDVDSNIITPKHAAILANWIQKKHANSIIPKNHKYNMNRIYRGSRDGFDTNAIRKKCNGQTGGTDYWVDNRDYFIFSMGKSNDLRNVKISRVENSAYAMCESKKHNLLNFGYSDLIVDKKKGKCQQKYYESRILDISEFDIEEMEIFTFSIQKYFVIRMVDSIFRAAFSK</sequence>
<accession>A0A9N9BL25</accession>
<gene>
    <name evidence="1" type="ORF">FMOSSE_LOCUS7275</name>
</gene>